<proteinExistence type="predicted"/>
<evidence type="ECO:0008006" key="3">
    <source>
        <dbReference type="Google" id="ProtNLM"/>
    </source>
</evidence>
<sequence>MREIPRWEFDFYALSLPRGHGFGDKPPVAAWSAGDGNGCGIVTENIQDGSFGLTLMRRRVDFVWTVTKRAGGFETIEAARRALERDLAVGLALEPLPPGVVMRAPLSDLAGREPSDAFRILLNKTHHPAAWALNQLYLALPKPDRNWVSDCQTTNFHTRLWEAQLLASFREQGLLVEQPFESPDFRIENPLGGEAWVEAVTANPPVPYNHVNAPFADMPTDREEIFFGAAALRFAKTIGNKLARRYDQLPHVFGKPFILAVADFQASGSMLWSREGLIGYLHGLSATAEEIGGQMQAVPMPAKHLLGSARFPAGLFANDQHSELSAVIFTNACSIAKLNRVAISGGGAPAGCRYTRIGNFFDRTPGALKGIPFCFDITSDEYRGLWPHGYEPWTAEMEVFHNPYARHPVSFDLLPEATHWFEQDGEWMCSSVYEASVLWSQTLITSTEQPAPTLDDFLR</sequence>
<dbReference type="AlphaFoldDB" id="A0A7W6KGQ4"/>
<accession>A0A7W6KGQ4</accession>
<dbReference type="RefSeq" id="WP_183482454.1">
    <property type="nucleotide sequence ID" value="NZ_JACIDZ010000001.1"/>
</dbReference>
<protein>
    <recommendedName>
        <fullName evidence="3">Glycosaminoglycan attachment site</fullName>
    </recommendedName>
</protein>
<comment type="caution">
    <text evidence="1">The sequence shown here is derived from an EMBL/GenBank/DDBJ whole genome shotgun (WGS) entry which is preliminary data.</text>
</comment>
<evidence type="ECO:0000313" key="1">
    <source>
        <dbReference type="EMBL" id="MBB4120735.1"/>
    </source>
</evidence>
<organism evidence="1 2">
    <name type="scientific">Martelella radicis</name>
    <dbReference type="NCBI Taxonomy" id="1397476"/>
    <lineage>
        <taxon>Bacteria</taxon>
        <taxon>Pseudomonadati</taxon>
        <taxon>Pseudomonadota</taxon>
        <taxon>Alphaproteobacteria</taxon>
        <taxon>Hyphomicrobiales</taxon>
        <taxon>Aurantimonadaceae</taxon>
        <taxon>Martelella</taxon>
    </lineage>
</organism>
<gene>
    <name evidence="1" type="ORF">GGR30_000630</name>
</gene>
<dbReference type="EMBL" id="JACIDZ010000001">
    <property type="protein sequence ID" value="MBB4120735.1"/>
    <property type="molecule type" value="Genomic_DNA"/>
</dbReference>
<name>A0A7W6KGQ4_9HYPH</name>
<evidence type="ECO:0000313" key="2">
    <source>
        <dbReference type="Proteomes" id="UP000530571"/>
    </source>
</evidence>
<reference evidence="1 2" key="1">
    <citation type="submission" date="2020-08" db="EMBL/GenBank/DDBJ databases">
        <title>Genomic Encyclopedia of Type Strains, Phase IV (KMG-IV): sequencing the most valuable type-strain genomes for metagenomic binning, comparative biology and taxonomic classification.</title>
        <authorList>
            <person name="Goeker M."/>
        </authorList>
    </citation>
    <scope>NUCLEOTIDE SEQUENCE [LARGE SCALE GENOMIC DNA]</scope>
    <source>
        <strain evidence="1 2">DSM 28101</strain>
    </source>
</reference>
<keyword evidence="2" id="KW-1185">Reference proteome</keyword>
<dbReference type="Proteomes" id="UP000530571">
    <property type="component" value="Unassembled WGS sequence"/>
</dbReference>